<dbReference type="Proteomes" id="UP000692954">
    <property type="component" value="Unassembled WGS sequence"/>
</dbReference>
<accession>A0A8S1QEA1</accession>
<protein>
    <submittedName>
        <fullName evidence="1">Uncharacterized protein</fullName>
    </submittedName>
</protein>
<name>A0A8S1QEA1_9CILI</name>
<evidence type="ECO:0000313" key="1">
    <source>
        <dbReference type="EMBL" id="CAD8113783.1"/>
    </source>
</evidence>
<organism evidence="1 2">
    <name type="scientific">Paramecium sonneborni</name>
    <dbReference type="NCBI Taxonomy" id="65129"/>
    <lineage>
        <taxon>Eukaryota</taxon>
        <taxon>Sar</taxon>
        <taxon>Alveolata</taxon>
        <taxon>Ciliophora</taxon>
        <taxon>Intramacronucleata</taxon>
        <taxon>Oligohymenophorea</taxon>
        <taxon>Peniculida</taxon>
        <taxon>Parameciidae</taxon>
        <taxon>Paramecium</taxon>
    </lineage>
</organism>
<proteinExistence type="predicted"/>
<keyword evidence="2" id="KW-1185">Reference proteome</keyword>
<comment type="caution">
    <text evidence="1">The sequence shown here is derived from an EMBL/GenBank/DDBJ whole genome shotgun (WGS) entry which is preliminary data.</text>
</comment>
<gene>
    <name evidence="1" type="ORF">PSON_ATCC_30995.1.T1040081</name>
</gene>
<reference evidence="1" key="1">
    <citation type="submission" date="2021-01" db="EMBL/GenBank/DDBJ databases">
        <authorList>
            <consortium name="Genoscope - CEA"/>
            <person name="William W."/>
        </authorList>
    </citation>
    <scope>NUCLEOTIDE SEQUENCE</scope>
</reference>
<evidence type="ECO:0000313" key="2">
    <source>
        <dbReference type="Proteomes" id="UP000692954"/>
    </source>
</evidence>
<dbReference type="AlphaFoldDB" id="A0A8S1QEA1"/>
<dbReference type="EMBL" id="CAJJDN010000104">
    <property type="protein sequence ID" value="CAD8113783.1"/>
    <property type="molecule type" value="Genomic_DNA"/>
</dbReference>
<sequence>MKGISKRAQQIIDKMLYHYYKGQDNTQIILKQSISTSLIPDLNIDII</sequence>